<dbReference type="AlphaFoldDB" id="A0A2R5G833"/>
<reference evidence="2 3" key="1">
    <citation type="submission" date="2017-12" db="EMBL/GenBank/DDBJ databases">
        <title>Sequencing, de novo assembly and annotation of complete genome of a new Thraustochytrid species, strain FCC1311.</title>
        <authorList>
            <person name="Sedici K."/>
            <person name="Godart F."/>
            <person name="Aiese Cigliano R."/>
            <person name="Sanseverino W."/>
            <person name="Barakat M."/>
            <person name="Ortet P."/>
            <person name="Marechal E."/>
            <person name="Cagnac O."/>
            <person name="Amato A."/>
        </authorList>
    </citation>
    <scope>NUCLEOTIDE SEQUENCE [LARGE SCALE GENOMIC DNA]</scope>
</reference>
<keyword evidence="3" id="KW-1185">Reference proteome</keyword>
<accession>A0A2R5G833</accession>
<proteinExistence type="predicted"/>
<evidence type="ECO:0000313" key="3">
    <source>
        <dbReference type="Proteomes" id="UP000241890"/>
    </source>
</evidence>
<dbReference type="Proteomes" id="UP000241890">
    <property type="component" value="Unassembled WGS sequence"/>
</dbReference>
<evidence type="ECO:0000256" key="1">
    <source>
        <dbReference type="SAM" id="MobiDB-lite"/>
    </source>
</evidence>
<dbReference type="InParanoid" id="A0A2R5G833"/>
<sequence length="270" mass="29235">MVKATLAFVFKKTAAMSEAWLETEATRCWIRASQALAQRARVQGRVVKAEIHDSTPGSNPLAGISRAEEEGKVGDTENLKRNSKDQISRSLRVLRVHASGLVVTDGRHKARAALESKGGPRELVTAECQPGTMLEVLECCLAFDDIALGRPLANRKHGSIIPLEIKPASNDSECWDAGHWGSAAPFLGTQSPRASQTSNNQQAQVKEGESEVASQHEHSEEVQNFEDNSRELVWTGSAVLEDIACKPWAPNPVASQAAEHVVTGKDLKGQ</sequence>
<evidence type="ECO:0000313" key="2">
    <source>
        <dbReference type="EMBL" id="GBG27212.1"/>
    </source>
</evidence>
<dbReference type="EMBL" id="BEYU01000028">
    <property type="protein sequence ID" value="GBG27212.1"/>
    <property type="molecule type" value="Genomic_DNA"/>
</dbReference>
<protein>
    <submittedName>
        <fullName evidence="2">Uncharacterized protein</fullName>
    </submittedName>
</protein>
<feature type="compositionally biased region" description="Polar residues" evidence="1">
    <location>
        <begin position="188"/>
        <end position="204"/>
    </location>
</feature>
<comment type="caution">
    <text evidence="2">The sequence shown here is derived from an EMBL/GenBank/DDBJ whole genome shotgun (WGS) entry which is preliminary data.</text>
</comment>
<gene>
    <name evidence="2" type="ORF">FCC1311_034352</name>
</gene>
<organism evidence="2 3">
    <name type="scientific">Hondaea fermentalgiana</name>
    <dbReference type="NCBI Taxonomy" id="2315210"/>
    <lineage>
        <taxon>Eukaryota</taxon>
        <taxon>Sar</taxon>
        <taxon>Stramenopiles</taxon>
        <taxon>Bigyra</taxon>
        <taxon>Labyrinthulomycetes</taxon>
        <taxon>Thraustochytrida</taxon>
        <taxon>Thraustochytriidae</taxon>
        <taxon>Hondaea</taxon>
    </lineage>
</organism>
<name>A0A2R5G833_9STRA</name>
<feature type="compositionally biased region" description="Basic and acidic residues" evidence="1">
    <location>
        <begin position="206"/>
        <end position="221"/>
    </location>
</feature>
<feature type="region of interest" description="Disordered" evidence="1">
    <location>
        <begin position="185"/>
        <end position="228"/>
    </location>
</feature>